<feature type="transmembrane region" description="Helical" evidence="8">
    <location>
        <begin position="223"/>
        <end position="242"/>
    </location>
</feature>
<dbReference type="GO" id="GO:0016020">
    <property type="term" value="C:membrane"/>
    <property type="evidence" value="ECO:0007669"/>
    <property type="project" value="UniProtKB-SubCell"/>
</dbReference>
<comment type="subcellular location">
    <subcellularLocation>
        <location evidence="1">Membrane</location>
        <topology evidence="1">Multi-pass membrane protein</topology>
    </subcellularLocation>
</comment>
<dbReference type="Pfam" id="PF07690">
    <property type="entry name" value="MFS_1"/>
    <property type="match status" value="1"/>
</dbReference>
<dbReference type="InterPro" id="IPR011701">
    <property type="entry name" value="MFS"/>
</dbReference>
<keyword evidence="11" id="KW-1185">Reference proteome</keyword>
<evidence type="ECO:0000259" key="9">
    <source>
        <dbReference type="PROSITE" id="PS50850"/>
    </source>
</evidence>
<gene>
    <name evidence="10" type="ORF">GTA08_BOTSDO13923</name>
</gene>
<comment type="caution">
    <text evidence="10">The sequence shown here is derived from an EMBL/GenBank/DDBJ whole genome shotgun (WGS) entry which is preliminary data.</text>
</comment>
<evidence type="ECO:0000256" key="3">
    <source>
        <dbReference type="ARBA" id="ARBA00022692"/>
    </source>
</evidence>
<dbReference type="PANTHER" id="PTHR43791">
    <property type="entry name" value="PERMEASE-RELATED"/>
    <property type="match status" value="1"/>
</dbReference>
<dbReference type="InterPro" id="IPR036259">
    <property type="entry name" value="MFS_trans_sf"/>
</dbReference>
<dbReference type="InterPro" id="IPR020846">
    <property type="entry name" value="MFS_dom"/>
</dbReference>
<feature type="transmembrane region" description="Helical" evidence="8">
    <location>
        <begin position="358"/>
        <end position="378"/>
    </location>
</feature>
<reference evidence="10" key="1">
    <citation type="submission" date="2020-04" db="EMBL/GenBank/DDBJ databases">
        <title>Genome Assembly and Annotation of Botryosphaeria dothidea sdau 11-99, a Latent Pathogen of Apple Fruit Ring Rot in China.</title>
        <authorList>
            <person name="Yu C."/>
            <person name="Diao Y."/>
            <person name="Lu Q."/>
            <person name="Zhao J."/>
            <person name="Cui S."/>
            <person name="Peng C."/>
            <person name="He B."/>
            <person name="Liu H."/>
        </authorList>
    </citation>
    <scope>NUCLEOTIDE SEQUENCE [LARGE SCALE GENOMIC DNA]</scope>
    <source>
        <strain evidence="10">Sdau11-99</strain>
    </source>
</reference>
<dbReference type="PROSITE" id="PS50850">
    <property type="entry name" value="MFS"/>
    <property type="match status" value="1"/>
</dbReference>
<evidence type="ECO:0000256" key="8">
    <source>
        <dbReference type="SAM" id="Phobius"/>
    </source>
</evidence>
<name>A0A8H4J033_9PEZI</name>
<feature type="transmembrane region" description="Helical" evidence="8">
    <location>
        <begin position="320"/>
        <end position="338"/>
    </location>
</feature>
<feature type="transmembrane region" description="Helical" evidence="8">
    <location>
        <begin position="390"/>
        <end position="407"/>
    </location>
</feature>
<evidence type="ECO:0000313" key="10">
    <source>
        <dbReference type="EMBL" id="KAF4310575.1"/>
    </source>
</evidence>
<evidence type="ECO:0000256" key="5">
    <source>
        <dbReference type="ARBA" id="ARBA00023136"/>
    </source>
</evidence>
<dbReference type="OrthoDB" id="6730379at2759"/>
<feature type="transmembrane region" description="Helical" evidence="8">
    <location>
        <begin position="159"/>
        <end position="180"/>
    </location>
</feature>
<comment type="similarity">
    <text evidence="6">Belongs to the major facilitator superfamily. Allantoate permease family.</text>
</comment>
<dbReference type="SUPFAM" id="SSF103473">
    <property type="entry name" value="MFS general substrate transporter"/>
    <property type="match status" value="1"/>
</dbReference>
<proteinExistence type="inferred from homology"/>
<keyword evidence="2" id="KW-0813">Transport</keyword>
<dbReference type="FunFam" id="1.20.1250.20:FF:000064">
    <property type="entry name" value="MFS allantoate transporter"/>
    <property type="match status" value="1"/>
</dbReference>
<feature type="transmembrane region" description="Helical" evidence="8">
    <location>
        <begin position="254"/>
        <end position="274"/>
    </location>
</feature>
<feature type="transmembrane region" description="Helical" evidence="8">
    <location>
        <begin position="451"/>
        <end position="473"/>
    </location>
</feature>
<evidence type="ECO:0000313" key="11">
    <source>
        <dbReference type="Proteomes" id="UP000572817"/>
    </source>
</evidence>
<dbReference type="GO" id="GO:0022857">
    <property type="term" value="F:transmembrane transporter activity"/>
    <property type="evidence" value="ECO:0007669"/>
    <property type="project" value="InterPro"/>
</dbReference>
<feature type="region of interest" description="Disordered" evidence="7">
    <location>
        <begin position="1"/>
        <end position="24"/>
    </location>
</feature>
<feature type="transmembrane region" description="Helical" evidence="8">
    <location>
        <begin position="419"/>
        <end position="439"/>
    </location>
</feature>
<feature type="domain" description="Major facilitator superfamily (MFS) profile" evidence="9">
    <location>
        <begin position="94"/>
        <end position="507"/>
    </location>
</feature>
<protein>
    <submittedName>
        <fullName evidence="10">Major facilitator superfamily</fullName>
    </submittedName>
</protein>
<keyword evidence="4 8" id="KW-1133">Transmembrane helix</keyword>
<accession>A0A8H4J033</accession>
<evidence type="ECO:0000256" key="2">
    <source>
        <dbReference type="ARBA" id="ARBA00022448"/>
    </source>
</evidence>
<evidence type="ECO:0000256" key="1">
    <source>
        <dbReference type="ARBA" id="ARBA00004141"/>
    </source>
</evidence>
<keyword evidence="5 8" id="KW-0472">Membrane</keyword>
<keyword evidence="3 8" id="KW-0812">Transmembrane</keyword>
<evidence type="ECO:0000256" key="7">
    <source>
        <dbReference type="SAM" id="MobiDB-lite"/>
    </source>
</evidence>
<feature type="transmembrane region" description="Helical" evidence="8">
    <location>
        <begin position="485"/>
        <end position="504"/>
    </location>
</feature>
<feature type="transmembrane region" description="Helical" evidence="8">
    <location>
        <begin position="192"/>
        <end position="211"/>
    </location>
</feature>
<dbReference type="Gene3D" id="1.20.1250.20">
    <property type="entry name" value="MFS general substrate transporter like domains"/>
    <property type="match status" value="2"/>
</dbReference>
<dbReference type="EMBL" id="WWBZ02000014">
    <property type="protein sequence ID" value="KAF4310575.1"/>
    <property type="molecule type" value="Genomic_DNA"/>
</dbReference>
<organism evidence="10 11">
    <name type="scientific">Botryosphaeria dothidea</name>
    <dbReference type="NCBI Taxonomy" id="55169"/>
    <lineage>
        <taxon>Eukaryota</taxon>
        <taxon>Fungi</taxon>
        <taxon>Dikarya</taxon>
        <taxon>Ascomycota</taxon>
        <taxon>Pezizomycotina</taxon>
        <taxon>Dothideomycetes</taxon>
        <taxon>Dothideomycetes incertae sedis</taxon>
        <taxon>Botryosphaeriales</taxon>
        <taxon>Botryosphaeriaceae</taxon>
        <taxon>Botryosphaeria</taxon>
    </lineage>
</organism>
<evidence type="ECO:0000256" key="4">
    <source>
        <dbReference type="ARBA" id="ARBA00022989"/>
    </source>
</evidence>
<dbReference type="AlphaFoldDB" id="A0A8H4J033"/>
<dbReference type="Proteomes" id="UP000572817">
    <property type="component" value="Unassembled WGS sequence"/>
</dbReference>
<sequence length="548" mass="59612">MAPSPTMDEKSPSSSPTTTAKPFDADATLDTAIHPITIADKEIAPAVSLNDADEALAFLSNHPLGAAAIAEQGAAILEDEAARKRLLRKIDWTITPLLAGTYFLQFLDKNTLSYTSVMGIREDAGLKGQEYSHVSMLFYIGFLATEFPTQYLAQRVSRLGLYLGTNIILWGIVLCCHAGVSSFAGLAVCRTLLGVFEACVAPILVLIIAMWYRKEEQGTRVSWFYVCNSVTKIFGGLVAYGISFARTDFATWRIFFLAIGALTMGVGALVCVFLPDSPVKAKRFSDAEKVAALMRVKENQSGTQNNHVKKDQIIEAFCDVRVWLIFLSVMLSSIPNGGISNFNNILLTTFGYTDQQALILDAPNGAIGIVFVLGAGYLSDRWNDRSTVMLLCLIPTILAAALMYGFVDAEGVPHNKPALLAASFLSGTFGAGFMINLAWNASNIAGHSKKVTVNALTLVAFCTGNVLGTQTFRSDEAPGYASGKISIMACLSASCLVVVALRMYNGWLNGKKEKQLAAMEPEEREALRERMAFADETDRRNPFFRYTH</sequence>
<dbReference type="PANTHER" id="PTHR43791:SF1">
    <property type="entry name" value="ALLANTOATE PERMEASE"/>
    <property type="match status" value="1"/>
</dbReference>
<evidence type="ECO:0000256" key="6">
    <source>
        <dbReference type="ARBA" id="ARBA00037968"/>
    </source>
</evidence>